<evidence type="ECO:0000313" key="2">
    <source>
        <dbReference type="EMBL" id="KAF2107062.1"/>
    </source>
</evidence>
<dbReference type="GO" id="GO:0008237">
    <property type="term" value="F:metallopeptidase activity"/>
    <property type="evidence" value="ECO:0007669"/>
    <property type="project" value="InterPro"/>
</dbReference>
<keyword evidence="3" id="KW-1185">Reference proteome</keyword>
<name>A0A6A5YIL3_9PLEO</name>
<evidence type="ECO:0000256" key="1">
    <source>
        <dbReference type="SAM" id="SignalP"/>
    </source>
</evidence>
<dbReference type="InterPro" id="IPR024079">
    <property type="entry name" value="MetalloPept_cat_dom_sf"/>
</dbReference>
<dbReference type="AlphaFoldDB" id="A0A6A5YIL3"/>
<sequence>MGRLIRFSILLTLASSFLVHGYVLDFTCDCYGWIEESVNSAFGLADNAWNMLEAAKKDTGTSDPKTAAVKALSKVMFGTEDAAWTKKGDTKLTPQDVYGNIKEFDQRKKVSYEKVLAQPDVKVIEEADGTKRPEKGWMKKATAWEFVFYCDLKNWTPATGSDKGKIYDWGLDAVLETKVSDQIKSAMDSCLVDTPKPGVFTTAAFAYSRGHPNDITIPVQVSQIALCPWHLRKSQKLKQKSVSQLKQVFDQFKGDPKGITNQFKSMFSSEQPEIEKYAPEDFNILHEVRFTSPINAQICRLDDVSRAQPLQSRFHLLLPLKIEALLEEQKLLTEISQLTHLPNYGKSIDATGGKRCYGWRNCAKLSSTDDGVINADSLALFALALWFVSQDVCVTQNGNLVPSDAALKACGASKPTLDDSTKDQDAKWFKEAQQEGWTEMEVVANPSSSNGDAKFIPSYEFSVRP</sequence>
<dbReference type="EMBL" id="ML977357">
    <property type="protein sequence ID" value="KAF2107062.1"/>
    <property type="molecule type" value="Genomic_DNA"/>
</dbReference>
<evidence type="ECO:0000313" key="3">
    <source>
        <dbReference type="Proteomes" id="UP000799770"/>
    </source>
</evidence>
<dbReference type="Gene3D" id="3.40.390.10">
    <property type="entry name" value="Collagenase (Catalytic Domain)"/>
    <property type="match status" value="1"/>
</dbReference>
<dbReference type="Proteomes" id="UP000799770">
    <property type="component" value="Unassembled WGS sequence"/>
</dbReference>
<organism evidence="2 3">
    <name type="scientific">Lophiotrema nucula</name>
    <dbReference type="NCBI Taxonomy" id="690887"/>
    <lineage>
        <taxon>Eukaryota</taxon>
        <taxon>Fungi</taxon>
        <taxon>Dikarya</taxon>
        <taxon>Ascomycota</taxon>
        <taxon>Pezizomycotina</taxon>
        <taxon>Dothideomycetes</taxon>
        <taxon>Pleosporomycetidae</taxon>
        <taxon>Pleosporales</taxon>
        <taxon>Lophiotremataceae</taxon>
        <taxon>Lophiotrema</taxon>
    </lineage>
</organism>
<gene>
    <name evidence="2" type="ORF">BDV96DRAFT_673776</name>
</gene>
<protein>
    <submittedName>
        <fullName evidence="2">Uncharacterized protein</fullName>
    </submittedName>
</protein>
<feature type="signal peptide" evidence="1">
    <location>
        <begin position="1"/>
        <end position="21"/>
    </location>
</feature>
<keyword evidence="1" id="KW-0732">Signal</keyword>
<accession>A0A6A5YIL3</accession>
<reference evidence="2" key="1">
    <citation type="journal article" date="2020" name="Stud. Mycol.">
        <title>101 Dothideomycetes genomes: a test case for predicting lifestyles and emergence of pathogens.</title>
        <authorList>
            <person name="Haridas S."/>
            <person name="Albert R."/>
            <person name="Binder M."/>
            <person name="Bloem J."/>
            <person name="Labutti K."/>
            <person name="Salamov A."/>
            <person name="Andreopoulos B."/>
            <person name="Baker S."/>
            <person name="Barry K."/>
            <person name="Bills G."/>
            <person name="Bluhm B."/>
            <person name="Cannon C."/>
            <person name="Castanera R."/>
            <person name="Culley D."/>
            <person name="Daum C."/>
            <person name="Ezra D."/>
            <person name="Gonzalez J."/>
            <person name="Henrissat B."/>
            <person name="Kuo A."/>
            <person name="Liang C."/>
            <person name="Lipzen A."/>
            <person name="Lutzoni F."/>
            <person name="Magnuson J."/>
            <person name="Mondo S."/>
            <person name="Nolan M."/>
            <person name="Ohm R."/>
            <person name="Pangilinan J."/>
            <person name="Park H.-J."/>
            <person name="Ramirez L."/>
            <person name="Alfaro M."/>
            <person name="Sun H."/>
            <person name="Tritt A."/>
            <person name="Yoshinaga Y."/>
            <person name="Zwiers L.-H."/>
            <person name="Turgeon B."/>
            <person name="Goodwin S."/>
            <person name="Spatafora J."/>
            <person name="Crous P."/>
            <person name="Grigoriev I."/>
        </authorList>
    </citation>
    <scope>NUCLEOTIDE SEQUENCE</scope>
    <source>
        <strain evidence="2">CBS 627.86</strain>
    </source>
</reference>
<proteinExistence type="predicted"/>
<feature type="chain" id="PRO_5025679952" evidence="1">
    <location>
        <begin position="22"/>
        <end position="465"/>
    </location>
</feature>